<evidence type="ECO:0000313" key="3">
    <source>
        <dbReference type="Proteomes" id="UP000698752"/>
    </source>
</evidence>
<feature type="domain" description="Ribbon-helix-helix protein CopG" evidence="1">
    <location>
        <begin position="7"/>
        <end position="44"/>
    </location>
</feature>
<gene>
    <name evidence="2" type="ORF">GXW78_16025</name>
</gene>
<dbReference type="Proteomes" id="UP000698752">
    <property type="component" value="Unassembled WGS sequence"/>
</dbReference>
<dbReference type="EMBL" id="JAAEDI010000016">
    <property type="protein sequence ID" value="MBR0651181.1"/>
    <property type="molecule type" value="Genomic_DNA"/>
</dbReference>
<evidence type="ECO:0000313" key="2">
    <source>
        <dbReference type="EMBL" id="MBR0651181.1"/>
    </source>
</evidence>
<accession>A0ABS5EJJ2</accession>
<evidence type="ECO:0000259" key="1">
    <source>
        <dbReference type="Pfam" id="PF01402"/>
    </source>
</evidence>
<dbReference type="RefSeq" id="WP_211869847.1">
    <property type="nucleotide sequence ID" value="NZ_JAAEDI010000016.1"/>
</dbReference>
<dbReference type="InterPro" id="IPR002145">
    <property type="entry name" value="CopG"/>
</dbReference>
<dbReference type="SUPFAM" id="SSF47598">
    <property type="entry name" value="Ribbon-helix-helix"/>
    <property type="match status" value="1"/>
</dbReference>
<dbReference type="InterPro" id="IPR013321">
    <property type="entry name" value="Arc_rbn_hlx_hlx"/>
</dbReference>
<organism evidence="2 3">
    <name type="scientific">Neoroseomonas terrae</name>
    <dbReference type="NCBI Taxonomy" id="424799"/>
    <lineage>
        <taxon>Bacteria</taxon>
        <taxon>Pseudomonadati</taxon>
        <taxon>Pseudomonadota</taxon>
        <taxon>Alphaproteobacteria</taxon>
        <taxon>Acetobacterales</taxon>
        <taxon>Acetobacteraceae</taxon>
        <taxon>Neoroseomonas</taxon>
    </lineage>
</organism>
<name>A0ABS5EJJ2_9PROT</name>
<proteinExistence type="predicted"/>
<dbReference type="Pfam" id="PF01402">
    <property type="entry name" value="RHH_1"/>
    <property type="match status" value="1"/>
</dbReference>
<dbReference type="Gene3D" id="1.10.1220.10">
    <property type="entry name" value="Met repressor-like"/>
    <property type="match status" value="1"/>
</dbReference>
<dbReference type="InterPro" id="IPR010985">
    <property type="entry name" value="Ribbon_hlx_hlx"/>
</dbReference>
<sequence length="55" mass="6241">MADVYPTSVRLSAEVKAAVERAAKADDRSVSNLVERVLREWLVRHGHLKLERSKP</sequence>
<comment type="caution">
    <text evidence="2">The sequence shown here is derived from an EMBL/GenBank/DDBJ whole genome shotgun (WGS) entry which is preliminary data.</text>
</comment>
<keyword evidence="3" id="KW-1185">Reference proteome</keyword>
<protein>
    <submittedName>
        <fullName evidence="2">Ribbon-helix-helix protein, CopG family</fullName>
    </submittedName>
</protein>
<reference evidence="3" key="1">
    <citation type="journal article" date="2021" name="Syst. Appl. Microbiol.">
        <title>Roseomonas hellenica sp. nov., isolated from roots of wild-growing Alkanna tinctoria.</title>
        <authorList>
            <person name="Rat A."/>
            <person name="Naranjo H.D."/>
            <person name="Lebbe L."/>
            <person name="Cnockaert M."/>
            <person name="Krigas N."/>
            <person name="Grigoriadou K."/>
            <person name="Maloupa E."/>
            <person name="Willems A."/>
        </authorList>
    </citation>
    <scope>NUCLEOTIDE SEQUENCE [LARGE SCALE GENOMIC DNA]</scope>
    <source>
        <strain evidence="3">LMG 31159</strain>
    </source>
</reference>